<dbReference type="InterPro" id="IPR023411">
    <property type="entry name" value="RNaseA_AS"/>
</dbReference>
<dbReference type="GeneTree" id="ENSGT00940000157645"/>
<evidence type="ECO:0000256" key="5">
    <source>
        <dbReference type="ARBA" id="ARBA00022759"/>
    </source>
</evidence>
<evidence type="ECO:0000256" key="7">
    <source>
        <dbReference type="ARBA" id="ARBA00023157"/>
    </source>
</evidence>
<name>A0A3P8NBR0_ASTCA</name>
<protein>
    <recommendedName>
        <fullName evidence="9">Ribonuclease A-domain domain-containing protein</fullName>
    </recommendedName>
</protein>
<keyword evidence="7" id="KW-1015">Disulfide bond</keyword>
<keyword evidence="6 8" id="KW-0378">Hydrolase</keyword>
<dbReference type="Pfam" id="PF00074">
    <property type="entry name" value="RnaseA"/>
    <property type="match status" value="1"/>
</dbReference>
<dbReference type="Bgee" id="ENSACLG00000001489">
    <property type="expression patterns" value="Expressed in camera-type eye and 1 other cell type or tissue"/>
</dbReference>
<dbReference type="GO" id="GO:0001525">
    <property type="term" value="P:angiogenesis"/>
    <property type="evidence" value="ECO:0007669"/>
    <property type="project" value="TreeGrafter"/>
</dbReference>
<keyword evidence="3" id="KW-0964">Secreted</keyword>
<evidence type="ECO:0000313" key="10">
    <source>
        <dbReference type="Ensembl" id="ENSACLP00000002144.2"/>
    </source>
</evidence>
<keyword evidence="8" id="KW-0732">Signal</keyword>
<dbReference type="Gene3D" id="3.10.130.10">
    <property type="entry name" value="Ribonuclease A-like domain"/>
    <property type="match status" value="1"/>
</dbReference>
<dbReference type="InterPro" id="IPR036816">
    <property type="entry name" value="RNaseA-like_dom_sf"/>
</dbReference>
<dbReference type="PANTHER" id="PTHR11437">
    <property type="entry name" value="RIBONUCLEASE"/>
    <property type="match status" value="1"/>
</dbReference>
<dbReference type="SMART" id="SM00092">
    <property type="entry name" value="RNAse_Pc"/>
    <property type="match status" value="1"/>
</dbReference>
<dbReference type="PANTHER" id="PTHR11437:SF10">
    <property type="entry name" value="ANGIOGENIN-RELATED"/>
    <property type="match status" value="1"/>
</dbReference>
<evidence type="ECO:0000256" key="4">
    <source>
        <dbReference type="ARBA" id="ARBA00022722"/>
    </source>
</evidence>
<dbReference type="Proteomes" id="UP000265100">
    <property type="component" value="Unplaced"/>
</dbReference>
<reference evidence="10" key="2">
    <citation type="submission" date="2025-09" db="UniProtKB">
        <authorList>
            <consortium name="Ensembl"/>
        </authorList>
    </citation>
    <scope>IDENTIFICATION</scope>
</reference>
<feature type="chain" id="PRO_5044047735" description="Ribonuclease A-domain domain-containing protein" evidence="8">
    <location>
        <begin position="20"/>
        <end position="170"/>
    </location>
</feature>
<evidence type="ECO:0000259" key="9">
    <source>
        <dbReference type="SMART" id="SM00092"/>
    </source>
</evidence>
<evidence type="ECO:0000256" key="1">
    <source>
        <dbReference type="ARBA" id="ARBA00004613"/>
    </source>
</evidence>
<evidence type="ECO:0000256" key="6">
    <source>
        <dbReference type="ARBA" id="ARBA00022801"/>
    </source>
</evidence>
<dbReference type="GO" id="GO:0016787">
    <property type="term" value="F:hydrolase activity"/>
    <property type="evidence" value="ECO:0007669"/>
    <property type="project" value="UniProtKB-KW"/>
</dbReference>
<dbReference type="InterPro" id="IPR023412">
    <property type="entry name" value="RNaseA_domain"/>
</dbReference>
<dbReference type="GO" id="GO:0003676">
    <property type="term" value="F:nucleic acid binding"/>
    <property type="evidence" value="ECO:0007669"/>
    <property type="project" value="InterPro"/>
</dbReference>
<proteinExistence type="inferred from homology"/>
<keyword evidence="4 8" id="KW-0540">Nuclease</keyword>
<dbReference type="GO" id="GO:0005576">
    <property type="term" value="C:extracellular region"/>
    <property type="evidence" value="ECO:0007669"/>
    <property type="project" value="UniProtKB-SubCell"/>
</dbReference>
<feature type="signal peptide" evidence="8">
    <location>
        <begin position="1"/>
        <end position="19"/>
    </location>
</feature>
<dbReference type="PROSITE" id="PS00127">
    <property type="entry name" value="RNASE_PANCREATIC"/>
    <property type="match status" value="1"/>
</dbReference>
<dbReference type="GO" id="GO:0004540">
    <property type="term" value="F:RNA nuclease activity"/>
    <property type="evidence" value="ECO:0007669"/>
    <property type="project" value="TreeGrafter"/>
</dbReference>
<dbReference type="SUPFAM" id="SSF54076">
    <property type="entry name" value="RNase A-like"/>
    <property type="match status" value="1"/>
</dbReference>
<evidence type="ECO:0000256" key="3">
    <source>
        <dbReference type="ARBA" id="ARBA00022525"/>
    </source>
</evidence>
<comment type="similarity">
    <text evidence="2 8">Belongs to the pancreatic ribonuclease family.</text>
</comment>
<dbReference type="InterPro" id="IPR001427">
    <property type="entry name" value="RNaseA"/>
</dbReference>
<dbReference type="Ensembl" id="ENSACLT00000002191.2">
    <property type="protein sequence ID" value="ENSACLP00000002144.2"/>
    <property type="gene ID" value="ENSACLG00000035676.1"/>
</dbReference>
<evidence type="ECO:0000256" key="2">
    <source>
        <dbReference type="ARBA" id="ARBA00005600"/>
    </source>
</evidence>
<comment type="subcellular location">
    <subcellularLocation>
        <location evidence="1">Secreted</location>
    </subcellularLocation>
</comment>
<reference evidence="10" key="1">
    <citation type="submission" date="2025-08" db="UniProtKB">
        <authorList>
            <consortium name="Ensembl"/>
        </authorList>
    </citation>
    <scope>IDENTIFICATION</scope>
</reference>
<dbReference type="GO" id="GO:0050829">
    <property type="term" value="P:defense response to Gram-negative bacterium"/>
    <property type="evidence" value="ECO:0007669"/>
    <property type="project" value="TreeGrafter"/>
</dbReference>
<evidence type="ECO:0000313" key="11">
    <source>
        <dbReference type="Proteomes" id="UP000265100"/>
    </source>
</evidence>
<dbReference type="GO" id="GO:0004519">
    <property type="term" value="F:endonuclease activity"/>
    <property type="evidence" value="ECO:0007669"/>
    <property type="project" value="UniProtKB-KW"/>
</dbReference>
<keyword evidence="5 8" id="KW-0255">Endonuclease</keyword>
<sequence length="170" mass="19417">MKTLFVCMMLVLLFVSGFSKVNNFQPSEHRPEETPYEKFRRQHVHAKMTEKLCNTEISNRNIYKLDNSCKETNTFILSIPAKVKSICRGDGRYDENSGMTYSTATFRIIKCKLKHQGARKPSCQYEGRLLTNRIIVVKCEGKLPVHFDRDLLPSELVGVVDVLAGSPQTD</sequence>
<dbReference type="OMA" id="EETRYDQ"/>
<feature type="domain" description="Ribonuclease A-domain" evidence="9">
    <location>
        <begin position="32"/>
        <end position="151"/>
    </location>
</feature>
<accession>A0A3P8NBR0</accession>
<dbReference type="GO" id="GO:0050830">
    <property type="term" value="P:defense response to Gram-positive bacterium"/>
    <property type="evidence" value="ECO:0007669"/>
    <property type="project" value="TreeGrafter"/>
</dbReference>
<dbReference type="AlphaFoldDB" id="A0A3P8NBR0"/>
<dbReference type="CDD" id="cd06265">
    <property type="entry name" value="RNase_A_canonical"/>
    <property type="match status" value="1"/>
</dbReference>
<evidence type="ECO:0000256" key="8">
    <source>
        <dbReference type="RuleBase" id="RU000651"/>
    </source>
</evidence>
<keyword evidence="11" id="KW-1185">Reference proteome</keyword>
<organism evidence="10 11">
    <name type="scientific">Astatotilapia calliptera</name>
    <name type="common">Eastern happy</name>
    <name type="synonym">Chromis callipterus</name>
    <dbReference type="NCBI Taxonomy" id="8154"/>
    <lineage>
        <taxon>Eukaryota</taxon>
        <taxon>Metazoa</taxon>
        <taxon>Chordata</taxon>
        <taxon>Craniata</taxon>
        <taxon>Vertebrata</taxon>
        <taxon>Euteleostomi</taxon>
        <taxon>Actinopterygii</taxon>
        <taxon>Neopterygii</taxon>
        <taxon>Teleostei</taxon>
        <taxon>Neoteleostei</taxon>
        <taxon>Acanthomorphata</taxon>
        <taxon>Ovalentaria</taxon>
        <taxon>Cichlomorphae</taxon>
        <taxon>Cichliformes</taxon>
        <taxon>Cichlidae</taxon>
        <taxon>African cichlids</taxon>
        <taxon>Pseudocrenilabrinae</taxon>
        <taxon>Haplochromini</taxon>
        <taxon>Astatotilapia</taxon>
    </lineage>
</organism>